<evidence type="ECO:0000259" key="7">
    <source>
        <dbReference type="PROSITE" id="PS51918"/>
    </source>
</evidence>
<evidence type="ECO:0000256" key="6">
    <source>
        <dbReference type="ARBA" id="ARBA00023014"/>
    </source>
</evidence>
<dbReference type="GO" id="GO:0003824">
    <property type="term" value="F:catalytic activity"/>
    <property type="evidence" value="ECO:0007669"/>
    <property type="project" value="InterPro"/>
</dbReference>
<dbReference type="SMART" id="SM00729">
    <property type="entry name" value="Elp3"/>
    <property type="match status" value="1"/>
</dbReference>
<dbReference type="Pfam" id="PF16199">
    <property type="entry name" value="Radical_SAM_C"/>
    <property type="match status" value="1"/>
</dbReference>
<name>G5IFC1_9FIRM</name>
<keyword evidence="2" id="KW-0004">4Fe-4S</keyword>
<dbReference type="PANTHER" id="PTHR11135:SF1">
    <property type="entry name" value="PROTEIN YHCC"/>
    <property type="match status" value="1"/>
</dbReference>
<dbReference type="AlphaFoldDB" id="G5IFC1"/>
<dbReference type="InterPro" id="IPR032432">
    <property type="entry name" value="Radical_SAM_C"/>
</dbReference>
<dbReference type="InterPro" id="IPR006638">
    <property type="entry name" value="Elp3/MiaA/NifB-like_rSAM"/>
</dbReference>
<organism evidence="8 9">
    <name type="scientific">Hungatella hathewayi WAL-18680</name>
    <dbReference type="NCBI Taxonomy" id="742737"/>
    <lineage>
        <taxon>Bacteria</taxon>
        <taxon>Bacillati</taxon>
        <taxon>Bacillota</taxon>
        <taxon>Clostridia</taxon>
        <taxon>Lachnospirales</taxon>
        <taxon>Lachnospiraceae</taxon>
        <taxon>Hungatella</taxon>
    </lineage>
</organism>
<dbReference type="GO" id="GO:0051539">
    <property type="term" value="F:4 iron, 4 sulfur cluster binding"/>
    <property type="evidence" value="ECO:0007669"/>
    <property type="project" value="UniProtKB-KW"/>
</dbReference>
<protein>
    <submittedName>
        <fullName evidence="8">TIGR01212 family radical SAM protein</fullName>
    </submittedName>
</protein>
<keyword evidence="3" id="KW-0949">S-adenosyl-L-methionine</keyword>
<dbReference type="EMBL" id="ADLN01000044">
    <property type="protein sequence ID" value="EHI59867.1"/>
    <property type="molecule type" value="Genomic_DNA"/>
</dbReference>
<dbReference type="PATRIC" id="fig|742737.3.peg.2224"/>
<evidence type="ECO:0000256" key="3">
    <source>
        <dbReference type="ARBA" id="ARBA00022691"/>
    </source>
</evidence>
<evidence type="ECO:0000256" key="5">
    <source>
        <dbReference type="ARBA" id="ARBA00023004"/>
    </source>
</evidence>
<evidence type="ECO:0000256" key="1">
    <source>
        <dbReference type="ARBA" id="ARBA00001966"/>
    </source>
</evidence>
<dbReference type="HOGENOM" id="CLU_060920_0_0_9"/>
<proteinExistence type="predicted"/>
<feature type="domain" description="Radical SAM core" evidence="7">
    <location>
        <begin position="17"/>
        <end position="260"/>
    </location>
</feature>
<dbReference type="PROSITE" id="PS51918">
    <property type="entry name" value="RADICAL_SAM"/>
    <property type="match status" value="1"/>
</dbReference>
<dbReference type="Pfam" id="PF04055">
    <property type="entry name" value="Radical_SAM"/>
    <property type="match status" value="1"/>
</dbReference>
<comment type="caution">
    <text evidence="8">The sequence shown here is derived from an EMBL/GenBank/DDBJ whole genome shotgun (WGS) entry which is preliminary data.</text>
</comment>
<evidence type="ECO:0000256" key="2">
    <source>
        <dbReference type="ARBA" id="ARBA00022485"/>
    </source>
</evidence>
<evidence type="ECO:0000256" key="4">
    <source>
        <dbReference type="ARBA" id="ARBA00022723"/>
    </source>
</evidence>
<dbReference type="RefSeq" id="WP_006780178.1">
    <property type="nucleotide sequence ID" value="NZ_CP040506.1"/>
</dbReference>
<dbReference type="SFLD" id="SFLDG01086">
    <property type="entry name" value="elongater_protein-like"/>
    <property type="match status" value="1"/>
</dbReference>
<dbReference type="GO" id="GO:0046872">
    <property type="term" value="F:metal ion binding"/>
    <property type="evidence" value="ECO:0007669"/>
    <property type="project" value="UniProtKB-KW"/>
</dbReference>
<evidence type="ECO:0000313" key="9">
    <source>
        <dbReference type="Proteomes" id="UP000005384"/>
    </source>
</evidence>
<dbReference type="SUPFAM" id="SSF102114">
    <property type="entry name" value="Radical SAM enzymes"/>
    <property type="match status" value="1"/>
</dbReference>
<dbReference type="NCBIfam" id="TIGR01212">
    <property type="entry name" value="TIGR01212 family radical SAM protein"/>
    <property type="match status" value="1"/>
</dbReference>
<keyword evidence="9" id="KW-1185">Reference proteome</keyword>
<accession>G5IFC1</accession>
<sequence>MWNGKPYHSLDYELKETFGKKIYKLALDGGMTCPNRDGTLGTDGCIFCSHGGSGDFAVPFGGPDGVWEQIEQAKGRVASKAGEHGGYIAYFQSYTNTYQAPEYLDKLFGQAISHPDVVGLSVGTRPDCLPPEVLEVLERLNRKKPVWVELGLQTIHDETAKAIGRGYETSCFYDAFRRLKEAGLTVVVHVILGLPGEGRKEMYQTVDALGKLPVDGIKLQLLHVLRGTKLAEMYEENPFPIFTLEEYVDMVIDCVALLPAGTVIHRISGDGPKSLLIAPEWSGNKRLLLNTMTRRFKERQVVQGDGVLLEDGTIFLKQPEEICNNGNNAL</sequence>
<keyword evidence="4" id="KW-0479">Metal-binding</keyword>
<dbReference type="SFLD" id="SFLDS00029">
    <property type="entry name" value="Radical_SAM"/>
    <property type="match status" value="1"/>
</dbReference>
<keyword evidence="5" id="KW-0408">Iron</keyword>
<dbReference type="InterPro" id="IPR007197">
    <property type="entry name" value="rSAM"/>
</dbReference>
<dbReference type="OrthoDB" id="9801689at2"/>
<comment type="cofactor">
    <cofactor evidence="1">
        <name>[4Fe-4S] cluster</name>
        <dbReference type="ChEBI" id="CHEBI:49883"/>
    </cofactor>
</comment>
<dbReference type="InterPro" id="IPR005911">
    <property type="entry name" value="YhcC-like"/>
</dbReference>
<reference evidence="8 9" key="1">
    <citation type="submission" date="2011-08" db="EMBL/GenBank/DDBJ databases">
        <title>The Genome Sequence of Clostridium hathewayi WAL-18680.</title>
        <authorList>
            <consortium name="The Broad Institute Genome Sequencing Platform"/>
            <person name="Earl A."/>
            <person name="Ward D."/>
            <person name="Feldgarden M."/>
            <person name="Gevers D."/>
            <person name="Finegold S.M."/>
            <person name="Summanen P.H."/>
            <person name="Molitoris D.R."/>
            <person name="Song M."/>
            <person name="Daigneault M."/>
            <person name="Allen-Vercoe E."/>
            <person name="Young S.K."/>
            <person name="Zeng Q."/>
            <person name="Gargeya S."/>
            <person name="Fitzgerald M."/>
            <person name="Haas B."/>
            <person name="Abouelleil A."/>
            <person name="Alvarado L."/>
            <person name="Arachchi H.M."/>
            <person name="Berlin A."/>
            <person name="Brown A."/>
            <person name="Chapman S.B."/>
            <person name="Chen Z."/>
            <person name="Dunbar C."/>
            <person name="Freedman E."/>
            <person name="Gearin G."/>
            <person name="Gellesch M."/>
            <person name="Goldberg J."/>
            <person name="Griggs A."/>
            <person name="Gujja S."/>
            <person name="Heiman D."/>
            <person name="Howarth C."/>
            <person name="Larson L."/>
            <person name="Lui A."/>
            <person name="MacDonald P.J.P."/>
            <person name="Montmayeur A."/>
            <person name="Murphy C."/>
            <person name="Neiman D."/>
            <person name="Pearson M."/>
            <person name="Priest M."/>
            <person name="Roberts A."/>
            <person name="Saif S."/>
            <person name="Shea T."/>
            <person name="Shenoy N."/>
            <person name="Sisk P."/>
            <person name="Stolte C."/>
            <person name="Sykes S."/>
            <person name="Wortman J."/>
            <person name="Nusbaum C."/>
            <person name="Birren B."/>
        </authorList>
    </citation>
    <scope>NUCLEOTIDE SEQUENCE [LARGE SCALE GENOMIC DNA]</scope>
    <source>
        <strain evidence="8 9">WAL-18680</strain>
    </source>
</reference>
<dbReference type="InterPro" id="IPR023404">
    <property type="entry name" value="rSAM_horseshoe"/>
</dbReference>
<keyword evidence="6" id="KW-0411">Iron-sulfur</keyword>
<dbReference type="InterPro" id="IPR039661">
    <property type="entry name" value="ELP3"/>
</dbReference>
<dbReference type="Proteomes" id="UP000005384">
    <property type="component" value="Unassembled WGS sequence"/>
</dbReference>
<evidence type="ECO:0000313" key="8">
    <source>
        <dbReference type="EMBL" id="EHI59867.1"/>
    </source>
</evidence>
<gene>
    <name evidence="8" type="ORF">HMPREF9473_02198</name>
</gene>
<dbReference type="InterPro" id="IPR058240">
    <property type="entry name" value="rSAM_sf"/>
</dbReference>
<dbReference type="Gene3D" id="3.80.30.20">
    <property type="entry name" value="tm_1862 like domain"/>
    <property type="match status" value="1"/>
</dbReference>
<dbReference type="PANTHER" id="PTHR11135">
    <property type="entry name" value="HISTONE ACETYLTRANSFERASE-RELATED"/>
    <property type="match status" value="1"/>
</dbReference>
<dbReference type="SFLD" id="SFLDG01091">
    <property type="entry name" value="uncharacterized_CHP01210-like"/>
    <property type="match status" value="1"/>
</dbReference>